<comment type="function">
    <text evidence="10">Catalyzes the cleavage of thioester bonds from S-palmitoyl-CoA or S-palmitoyl-N-acetylcysteamine (unbranched structures) but does not have activity against palmitoylcysteine or palmitoylated proteins, branched structures or bulky head groups. Conversely, hydrolyzes both long and short chain fatty acyl-CoA substrate.</text>
</comment>
<dbReference type="PRINTS" id="PR00414">
    <property type="entry name" value="PPTHIESTRASE"/>
</dbReference>
<accession>A0A836JN23</accession>
<gene>
    <name evidence="11" type="primary">Ppt2</name>
    <name evidence="11" type="ORF">G6Z78_0012172</name>
</gene>
<comment type="caution">
    <text evidence="11">The sequence shown here is derived from an EMBL/GenBank/DDBJ whole genome shotgun (WGS) entry which is preliminary data.</text>
</comment>
<dbReference type="InterPro" id="IPR002472">
    <property type="entry name" value="Palm_thioest"/>
</dbReference>
<dbReference type="GO" id="GO:0016790">
    <property type="term" value="F:thiolester hydrolase activity"/>
    <property type="evidence" value="ECO:0007669"/>
    <property type="project" value="UniProtKB-ARBA"/>
</dbReference>
<organism evidence="11 12">
    <name type="scientific">Pseudoatta argentina</name>
    <dbReference type="NCBI Taxonomy" id="621737"/>
    <lineage>
        <taxon>Eukaryota</taxon>
        <taxon>Metazoa</taxon>
        <taxon>Ecdysozoa</taxon>
        <taxon>Arthropoda</taxon>
        <taxon>Hexapoda</taxon>
        <taxon>Insecta</taxon>
        <taxon>Pterygota</taxon>
        <taxon>Neoptera</taxon>
        <taxon>Endopterygota</taxon>
        <taxon>Hymenoptera</taxon>
        <taxon>Apocrita</taxon>
        <taxon>Aculeata</taxon>
        <taxon>Formicoidea</taxon>
        <taxon>Formicidae</taxon>
        <taxon>Myrmicinae</taxon>
        <taxon>Pseudoatta</taxon>
    </lineage>
</organism>
<keyword evidence="4" id="KW-0378">Hydrolase</keyword>
<evidence type="ECO:0000256" key="5">
    <source>
        <dbReference type="ARBA" id="ARBA00023157"/>
    </source>
</evidence>
<dbReference type="PANTHER" id="PTHR11247">
    <property type="entry name" value="PALMITOYL-PROTEIN THIOESTERASE/DOLICHYLDIPHOSPHATASE 1"/>
    <property type="match status" value="1"/>
</dbReference>
<protein>
    <recommendedName>
        <fullName evidence="8">palmitoyl-CoA hydrolase</fullName>
        <ecNumber evidence="8">3.1.2.2</ecNumber>
    </recommendedName>
</protein>
<evidence type="ECO:0000313" key="12">
    <source>
        <dbReference type="Proteomes" id="UP000668214"/>
    </source>
</evidence>
<dbReference type="FunFam" id="3.40.50.1820:FF:000037">
    <property type="entry name" value="Lysosomal thioesterase PPT2 homolog"/>
    <property type="match status" value="1"/>
</dbReference>
<reference evidence="11" key="1">
    <citation type="submission" date="2020-02" db="EMBL/GenBank/DDBJ databases">
        <title>Relaxed selection underlies rapid genomic changes in the transitions from sociality to social parasitism in ants.</title>
        <authorList>
            <person name="Bi X."/>
        </authorList>
    </citation>
    <scope>NUCLEOTIDE SEQUENCE</scope>
    <source>
        <strain evidence="11">BGI-DK2014c</strain>
        <tissue evidence="11">Whole body</tissue>
    </source>
</reference>
<keyword evidence="5" id="KW-1015">Disulfide bond</keyword>
<feature type="non-terminal residue" evidence="11">
    <location>
        <position position="293"/>
    </location>
</feature>
<dbReference type="EC" id="3.1.2.2" evidence="8"/>
<proteinExistence type="inferred from homology"/>
<dbReference type="PANTHER" id="PTHR11247:SF27">
    <property type="entry name" value="LYSOSOMAL THIOESTERASE PPT2"/>
    <property type="match status" value="1"/>
</dbReference>
<keyword evidence="3" id="KW-0732">Signal</keyword>
<evidence type="ECO:0000256" key="1">
    <source>
        <dbReference type="ARBA" id="ARBA00004371"/>
    </source>
</evidence>
<evidence type="ECO:0000313" key="11">
    <source>
        <dbReference type="EMBL" id="KAG5319739.1"/>
    </source>
</evidence>
<evidence type="ECO:0000256" key="6">
    <source>
        <dbReference type="ARBA" id="ARBA00023180"/>
    </source>
</evidence>
<comment type="catalytic activity">
    <reaction evidence="9">
        <text>S-hexadecanoyl-N-acetylcysteamine + H2O = N-acetylcysteamine + hexadecanoate + H(+)</text>
        <dbReference type="Rhea" id="RHEA:84099"/>
        <dbReference type="ChEBI" id="CHEBI:7896"/>
        <dbReference type="ChEBI" id="CHEBI:15377"/>
        <dbReference type="ChEBI" id="CHEBI:15378"/>
        <dbReference type="ChEBI" id="CHEBI:74410"/>
        <dbReference type="ChEBI" id="CHEBI:233601"/>
    </reaction>
</comment>
<comment type="similarity">
    <text evidence="2">Belongs to the palmitoyl-protein thioesterase family.</text>
</comment>
<dbReference type="Pfam" id="PF02089">
    <property type="entry name" value="Palm_thioest"/>
    <property type="match status" value="1"/>
</dbReference>
<sequence length="293" mass="33767">KIMTYKNSVIQIYLFLINLIFYNEAKSYHAVVIIHGVLTGSESMELISNRIEEMHPGTPVYNTVRFAGWSSLKPMWKQVEEIGMDVLSIGATFPEGINLIGYSQGGLLARAILQRFPMHNVRNFISLSSPQAGQYGTRFLRLIFPDLACETAYELFYSRLGQYTSVGNYWNDPHHQEFYYKYNKFLPYVNNEINGFNNSNYKIGLTKLKRMILIGGPNDGVITPWESSHFGYYDNNNTVVDMRDRDIYKFDTIGLKTLDKQGKLKIIEVPGISHTEWHTNISIVDQFLLPYLE</sequence>
<evidence type="ECO:0000256" key="2">
    <source>
        <dbReference type="ARBA" id="ARBA00010758"/>
    </source>
</evidence>
<keyword evidence="6" id="KW-0325">Glycoprotein</keyword>
<comment type="subcellular location">
    <subcellularLocation>
        <location evidence="1">Lysosome</location>
    </subcellularLocation>
</comment>
<dbReference type="GO" id="GO:0005764">
    <property type="term" value="C:lysosome"/>
    <property type="evidence" value="ECO:0007669"/>
    <property type="project" value="UniProtKB-SubCell"/>
</dbReference>
<evidence type="ECO:0000256" key="9">
    <source>
        <dbReference type="ARBA" id="ARBA00093223"/>
    </source>
</evidence>
<name>A0A836JN23_9HYME</name>
<dbReference type="SUPFAM" id="SSF53474">
    <property type="entry name" value="alpha/beta-Hydrolases"/>
    <property type="match status" value="1"/>
</dbReference>
<dbReference type="GO" id="GO:0098599">
    <property type="term" value="F:palmitoyl hydrolase activity"/>
    <property type="evidence" value="ECO:0007669"/>
    <property type="project" value="InterPro"/>
</dbReference>
<keyword evidence="7" id="KW-0458">Lysosome</keyword>
<feature type="non-terminal residue" evidence="11">
    <location>
        <position position="1"/>
    </location>
</feature>
<keyword evidence="12" id="KW-1185">Reference proteome</keyword>
<dbReference type="AlphaFoldDB" id="A0A836JN23"/>
<evidence type="ECO:0000256" key="7">
    <source>
        <dbReference type="ARBA" id="ARBA00023228"/>
    </source>
</evidence>
<dbReference type="EMBL" id="JAANIA010001671">
    <property type="protein sequence ID" value="KAG5319739.1"/>
    <property type="molecule type" value="Genomic_DNA"/>
</dbReference>
<evidence type="ECO:0000256" key="3">
    <source>
        <dbReference type="ARBA" id="ARBA00022729"/>
    </source>
</evidence>
<dbReference type="InterPro" id="IPR029058">
    <property type="entry name" value="AB_hydrolase_fold"/>
</dbReference>
<dbReference type="Proteomes" id="UP000668214">
    <property type="component" value="Unassembled WGS sequence"/>
</dbReference>
<dbReference type="Gene3D" id="3.40.50.1820">
    <property type="entry name" value="alpha/beta hydrolase"/>
    <property type="match status" value="1"/>
</dbReference>
<evidence type="ECO:0000256" key="10">
    <source>
        <dbReference type="ARBA" id="ARBA00093353"/>
    </source>
</evidence>
<evidence type="ECO:0000256" key="8">
    <source>
        <dbReference type="ARBA" id="ARBA00038848"/>
    </source>
</evidence>
<evidence type="ECO:0000256" key="4">
    <source>
        <dbReference type="ARBA" id="ARBA00022801"/>
    </source>
</evidence>